<keyword evidence="1" id="KW-0812">Transmembrane</keyword>
<evidence type="ECO:0008006" key="4">
    <source>
        <dbReference type="Google" id="ProtNLM"/>
    </source>
</evidence>
<dbReference type="Proteomes" id="UP000192671">
    <property type="component" value="Unassembled WGS sequence"/>
</dbReference>
<keyword evidence="1" id="KW-1133">Transmembrane helix</keyword>
<feature type="transmembrane region" description="Helical" evidence="1">
    <location>
        <begin position="162"/>
        <end position="184"/>
    </location>
</feature>
<evidence type="ECO:0000313" key="2">
    <source>
        <dbReference type="EMBL" id="ORI08399.1"/>
    </source>
</evidence>
<dbReference type="AlphaFoldDB" id="A0A1X0U2X2"/>
<reference evidence="2 3" key="1">
    <citation type="journal article" date="2017" name="Gene Rep">
        <title>The ribosomal RNA operon (rrn) of Campylobacter concisus supports molecular typing to genomospecies level.</title>
        <authorList>
            <person name="Huq M."/>
            <person name="Van T.T.H."/>
            <person name="Gurtler V."/>
            <person name="Elshagmani E."/>
            <person name="Allemailem K.S."/>
            <person name="Smooker P.M."/>
            <person name="Istivan T.S."/>
        </authorList>
    </citation>
    <scope>NUCLEOTIDE SEQUENCE [LARGE SCALE GENOMIC DNA]</scope>
    <source>
        <strain evidence="2 3">RCH 26</strain>
    </source>
</reference>
<name>A0A1X0U2X2_9BACT</name>
<feature type="transmembrane region" description="Helical" evidence="1">
    <location>
        <begin position="126"/>
        <end position="150"/>
    </location>
</feature>
<evidence type="ECO:0000313" key="3">
    <source>
        <dbReference type="Proteomes" id="UP000192671"/>
    </source>
</evidence>
<organism evidence="2 3">
    <name type="scientific">Campylobacter concisus</name>
    <dbReference type="NCBI Taxonomy" id="199"/>
    <lineage>
        <taxon>Bacteria</taxon>
        <taxon>Pseudomonadati</taxon>
        <taxon>Campylobacterota</taxon>
        <taxon>Epsilonproteobacteria</taxon>
        <taxon>Campylobacterales</taxon>
        <taxon>Campylobacteraceae</taxon>
        <taxon>Campylobacter</taxon>
    </lineage>
</organism>
<protein>
    <recommendedName>
        <fullName evidence="4">Zinc ribbon domain-containing protein</fullName>
    </recommendedName>
</protein>
<sequence>METKFCQFCGETINKDAIKCRYCGSFLNEEAKNQAREQMNNQKNMANNFPHQNQANNNEIPLGFIKTRNGEIIPKPHGFNFLAFLFGPVYCAGYGNVWYVFLNAVAMFLLAAVIGNNLANVELVGFLYVLYSVALFIMHIVIGAIANSTLPVKVAEFKFGNVFAAMFVLIVMYLLSLAIIIGGIGRL</sequence>
<feature type="transmembrane region" description="Helical" evidence="1">
    <location>
        <begin position="101"/>
        <end position="119"/>
    </location>
</feature>
<proteinExistence type="predicted"/>
<gene>
    <name evidence="2" type="ORF">A3835_02280</name>
</gene>
<comment type="caution">
    <text evidence="2">The sequence shown here is derived from an EMBL/GenBank/DDBJ whole genome shotgun (WGS) entry which is preliminary data.</text>
</comment>
<accession>A0A1X0U2X2</accession>
<dbReference type="EMBL" id="LVWL01000018">
    <property type="protein sequence ID" value="ORI08399.1"/>
    <property type="molecule type" value="Genomic_DNA"/>
</dbReference>
<evidence type="ECO:0000256" key="1">
    <source>
        <dbReference type="SAM" id="Phobius"/>
    </source>
</evidence>
<keyword evidence="1" id="KW-0472">Membrane</keyword>